<protein>
    <submittedName>
        <fullName evidence="6">Larval cuticle protein III/IV-like</fullName>
    </submittedName>
</protein>
<dbReference type="PANTHER" id="PTHR10380:SF237">
    <property type="entry name" value="CUTICULAR PROTEIN 65AU, ISOFORM A-RELATED"/>
    <property type="match status" value="1"/>
</dbReference>
<dbReference type="InterPro" id="IPR000618">
    <property type="entry name" value="Insect_cuticle"/>
</dbReference>
<evidence type="ECO:0000256" key="3">
    <source>
        <dbReference type="SAM" id="MobiDB-lite"/>
    </source>
</evidence>
<gene>
    <name evidence="6" type="primary">LOC115634663</name>
</gene>
<dbReference type="PANTHER" id="PTHR10380">
    <property type="entry name" value="CUTICLE PROTEIN"/>
    <property type="match status" value="1"/>
</dbReference>
<feature type="signal peptide" evidence="4">
    <location>
        <begin position="1"/>
        <end position="16"/>
    </location>
</feature>
<dbReference type="GeneID" id="115634663"/>
<dbReference type="OrthoDB" id="6343684at2759"/>
<evidence type="ECO:0000256" key="2">
    <source>
        <dbReference type="PROSITE-ProRule" id="PRU00497"/>
    </source>
</evidence>
<keyword evidence="1 2" id="KW-0193">Cuticle</keyword>
<evidence type="ECO:0000256" key="4">
    <source>
        <dbReference type="SAM" id="SignalP"/>
    </source>
</evidence>
<feature type="chain" id="PRO_5026972361" evidence="4">
    <location>
        <begin position="17"/>
        <end position="116"/>
    </location>
</feature>
<dbReference type="PRINTS" id="PR00947">
    <property type="entry name" value="CUTICLE"/>
</dbReference>
<dbReference type="InterPro" id="IPR031311">
    <property type="entry name" value="CHIT_BIND_RR_consensus"/>
</dbReference>
<dbReference type="PROSITE" id="PS51155">
    <property type="entry name" value="CHIT_BIND_RR_2"/>
    <property type="match status" value="1"/>
</dbReference>
<sequence length="116" mass="12349">MFKFLLICAIMGLAAAGDDAAAQIESLENDVRPDGFSTSFKTSNGIAQTASGDEHGNIQGQYSFTSPEGVPVQISYVADENGYVPTGDQLPVPPPIPEAILRAIEYIKAHPPKEEN</sequence>
<dbReference type="RefSeq" id="XP_030388383.1">
    <property type="nucleotide sequence ID" value="XM_030532523.1"/>
</dbReference>
<proteinExistence type="predicted"/>
<reference evidence="6" key="1">
    <citation type="submission" date="2025-08" db="UniProtKB">
        <authorList>
            <consortium name="RefSeq"/>
        </authorList>
    </citation>
    <scope>IDENTIFICATION</scope>
    <source>
        <strain evidence="6">11010-0011.00</strain>
        <tissue evidence="6">Whole body</tissue>
    </source>
</reference>
<keyword evidence="5" id="KW-1185">Reference proteome</keyword>
<evidence type="ECO:0000256" key="1">
    <source>
        <dbReference type="ARBA" id="ARBA00022460"/>
    </source>
</evidence>
<evidence type="ECO:0000313" key="5">
    <source>
        <dbReference type="Proteomes" id="UP000504634"/>
    </source>
</evidence>
<dbReference type="AlphaFoldDB" id="A0A6J2ULT8"/>
<dbReference type="InterPro" id="IPR050468">
    <property type="entry name" value="Cuticle_Struct_Prot"/>
</dbReference>
<dbReference type="GO" id="GO:0062129">
    <property type="term" value="C:chitin-based extracellular matrix"/>
    <property type="evidence" value="ECO:0007669"/>
    <property type="project" value="TreeGrafter"/>
</dbReference>
<keyword evidence="4" id="KW-0732">Signal</keyword>
<dbReference type="Pfam" id="PF00379">
    <property type="entry name" value="Chitin_bind_4"/>
    <property type="match status" value="1"/>
</dbReference>
<feature type="compositionally biased region" description="Polar residues" evidence="3">
    <location>
        <begin position="36"/>
        <end position="51"/>
    </location>
</feature>
<organism evidence="5 6">
    <name type="scientific">Drosophila lebanonensis</name>
    <name type="common">Fruit fly</name>
    <name type="synonym">Scaptodrosophila lebanonensis</name>
    <dbReference type="NCBI Taxonomy" id="7225"/>
    <lineage>
        <taxon>Eukaryota</taxon>
        <taxon>Metazoa</taxon>
        <taxon>Ecdysozoa</taxon>
        <taxon>Arthropoda</taxon>
        <taxon>Hexapoda</taxon>
        <taxon>Insecta</taxon>
        <taxon>Pterygota</taxon>
        <taxon>Neoptera</taxon>
        <taxon>Endopterygota</taxon>
        <taxon>Diptera</taxon>
        <taxon>Brachycera</taxon>
        <taxon>Muscomorpha</taxon>
        <taxon>Ephydroidea</taxon>
        <taxon>Drosophilidae</taxon>
        <taxon>Scaptodrosophila</taxon>
    </lineage>
</organism>
<dbReference type="Proteomes" id="UP000504634">
    <property type="component" value="Unplaced"/>
</dbReference>
<accession>A0A6J2ULT8</accession>
<dbReference type="PROSITE" id="PS00233">
    <property type="entry name" value="CHIT_BIND_RR_1"/>
    <property type="match status" value="1"/>
</dbReference>
<feature type="region of interest" description="Disordered" evidence="3">
    <location>
        <begin position="32"/>
        <end position="64"/>
    </location>
</feature>
<name>A0A6J2ULT8_DROLE</name>
<dbReference type="GO" id="GO:0008010">
    <property type="term" value="F:structural constituent of chitin-based larval cuticle"/>
    <property type="evidence" value="ECO:0007669"/>
    <property type="project" value="TreeGrafter"/>
</dbReference>
<evidence type="ECO:0000313" key="6">
    <source>
        <dbReference type="RefSeq" id="XP_030388383.1"/>
    </source>
</evidence>